<proteinExistence type="predicted"/>
<evidence type="ECO:0000313" key="1">
    <source>
        <dbReference type="EMBL" id="KAJ9096201.1"/>
    </source>
</evidence>
<accession>A0ACC2VAU8</accession>
<dbReference type="Proteomes" id="UP001241377">
    <property type="component" value="Unassembled WGS sequence"/>
</dbReference>
<dbReference type="EMBL" id="JASBWR010000095">
    <property type="protein sequence ID" value="KAJ9096201.1"/>
    <property type="molecule type" value="Genomic_DNA"/>
</dbReference>
<gene>
    <name evidence="1" type="ORF">QFC19_007303</name>
</gene>
<organism evidence="1 2">
    <name type="scientific">Naganishia cerealis</name>
    <dbReference type="NCBI Taxonomy" id="610337"/>
    <lineage>
        <taxon>Eukaryota</taxon>
        <taxon>Fungi</taxon>
        <taxon>Dikarya</taxon>
        <taxon>Basidiomycota</taxon>
        <taxon>Agaricomycotina</taxon>
        <taxon>Tremellomycetes</taxon>
        <taxon>Filobasidiales</taxon>
        <taxon>Filobasidiaceae</taxon>
        <taxon>Naganishia</taxon>
    </lineage>
</organism>
<keyword evidence="2" id="KW-1185">Reference proteome</keyword>
<name>A0ACC2VAU8_9TREE</name>
<sequence length="438" mass="50113">MKLSLAISLFVSVISAAAVQHVPEPHITSAPVTSDLGAATIHHEKRYKNAIINKEYREKMEAKKKAAESTLLKPKAWMRVVYSTKTERVIPTVIAGVTFSAKPPATTDGLEPWISLNKDGSPKTIKPDIKNGRIRKPSPTYGTWFQTASTIVYTPEEMGLEHLGNEDEVHEEVVYQEEDQTYHSLNPLIRCTPDYYKLKGVAKDQSPEPFCFPQDSAQLKQEKTYFVTWFSRFFAPEVKNVKLHLTYVKEHHMYKGTKRSEVMDKGGQAHANSFFTSDWIENDKGFYPLTIDPEWLTMKEPFRKVMLSLQPDNVSDEDFDPQANFIVIEIAKGAKVGKEHLLDLKKLEEKWDKADIDGVYDEGPNMEKYLIMMTMPTCVAIAGLLMYFFVMVNKKNTDLSHLRPKRALGRLTNHRRIPFAKKKKQETELPLLDMNKLD</sequence>
<reference evidence="1" key="1">
    <citation type="submission" date="2023-04" db="EMBL/GenBank/DDBJ databases">
        <title>Draft Genome sequencing of Naganishia species isolated from polar environments using Oxford Nanopore Technology.</title>
        <authorList>
            <person name="Leo P."/>
            <person name="Venkateswaran K."/>
        </authorList>
    </citation>
    <scope>NUCLEOTIDE SEQUENCE</scope>
    <source>
        <strain evidence="1">MNA-CCFEE 5261</strain>
    </source>
</reference>
<evidence type="ECO:0000313" key="2">
    <source>
        <dbReference type="Proteomes" id="UP001241377"/>
    </source>
</evidence>
<comment type="caution">
    <text evidence="1">The sequence shown here is derived from an EMBL/GenBank/DDBJ whole genome shotgun (WGS) entry which is preliminary data.</text>
</comment>
<protein>
    <submittedName>
        <fullName evidence="1">Uncharacterized protein</fullName>
    </submittedName>
</protein>